<reference evidence="2 3" key="1">
    <citation type="submission" date="2020-08" db="EMBL/GenBank/DDBJ databases">
        <title>Genomic Encyclopedia of Type Strains, Phase IV (KMG-IV): sequencing the most valuable type-strain genomes for metagenomic binning, comparative biology and taxonomic classification.</title>
        <authorList>
            <person name="Goeker M."/>
        </authorList>
    </citation>
    <scope>NUCLEOTIDE SEQUENCE [LARGE SCALE GENOMIC DNA]</scope>
    <source>
        <strain evidence="2 3">DSM 17498</strain>
    </source>
</reference>
<keyword evidence="1" id="KW-0732">Signal</keyword>
<gene>
    <name evidence="2" type="ORF">HNQ36_003312</name>
</gene>
<evidence type="ECO:0000256" key="1">
    <source>
        <dbReference type="SAM" id="SignalP"/>
    </source>
</evidence>
<accession>A0A840N6C2</accession>
<name>A0A840N6C2_9BRAD</name>
<comment type="caution">
    <text evidence="2">The sequence shown here is derived from an EMBL/GenBank/DDBJ whole genome shotgun (WGS) entry which is preliminary data.</text>
</comment>
<dbReference type="EMBL" id="JACHIJ010000004">
    <property type="protein sequence ID" value="MBB5053321.1"/>
    <property type="molecule type" value="Genomic_DNA"/>
</dbReference>
<protein>
    <submittedName>
        <fullName evidence="2">Uncharacterized protein</fullName>
    </submittedName>
</protein>
<organism evidence="2 3">
    <name type="scientific">Afipia massiliensis</name>
    <dbReference type="NCBI Taxonomy" id="211460"/>
    <lineage>
        <taxon>Bacteria</taxon>
        <taxon>Pseudomonadati</taxon>
        <taxon>Pseudomonadota</taxon>
        <taxon>Alphaproteobacteria</taxon>
        <taxon>Hyphomicrobiales</taxon>
        <taxon>Nitrobacteraceae</taxon>
        <taxon>Afipia</taxon>
    </lineage>
</organism>
<feature type="signal peptide" evidence="1">
    <location>
        <begin position="1"/>
        <end position="22"/>
    </location>
</feature>
<sequence length="140" mass="15472">MRTAIATLFTVIALTTSGVALEVNLGTEAEGTSYVIDTTTIGVRSYRTGAVVGAIAPRDKDYREVWATRKNKKGEIESQLLWVFDCQSRAAELAEANTLDSSKNRDVTARAQAGGIERYMVRIPPKSYFDHAERVVCKKR</sequence>
<evidence type="ECO:0000313" key="3">
    <source>
        <dbReference type="Proteomes" id="UP000521227"/>
    </source>
</evidence>
<dbReference type="AlphaFoldDB" id="A0A840N6C2"/>
<evidence type="ECO:0000313" key="2">
    <source>
        <dbReference type="EMBL" id="MBB5053321.1"/>
    </source>
</evidence>
<dbReference type="Proteomes" id="UP000521227">
    <property type="component" value="Unassembled WGS sequence"/>
</dbReference>
<dbReference type="RefSeq" id="WP_184086827.1">
    <property type="nucleotide sequence ID" value="NZ_JACHIJ010000004.1"/>
</dbReference>
<feature type="chain" id="PRO_5032444482" evidence="1">
    <location>
        <begin position="23"/>
        <end position="140"/>
    </location>
</feature>
<proteinExistence type="predicted"/>